<reference evidence="2 3" key="1">
    <citation type="submission" date="2016-06" db="EMBL/GenBank/DDBJ databases">
        <title>Insight into the functional genes involving in sulfur oxidation in Pearl River water.</title>
        <authorList>
            <person name="Luo J."/>
            <person name="Tan X."/>
            <person name="Lin W."/>
        </authorList>
    </citation>
    <scope>NUCLEOTIDE SEQUENCE [LARGE SCALE GENOMIC DNA]</scope>
    <source>
        <strain evidence="2 3">LS2</strain>
    </source>
</reference>
<dbReference type="SUPFAM" id="SSF47413">
    <property type="entry name" value="lambda repressor-like DNA-binding domains"/>
    <property type="match status" value="1"/>
</dbReference>
<proteinExistence type="predicted"/>
<keyword evidence="3" id="KW-1185">Reference proteome</keyword>
<evidence type="ECO:0000313" key="2">
    <source>
        <dbReference type="EMBL" id="ANJ66649.1"/>
    </source>
</evidence>
<dbReference type="KEGG" id="haz:A9404_03990"/>
<dbReference type="InterPro" id="IPR039554">
    <property type="entry name" value="HigA2-like_HTH"/>
</dbReference>
<dbReference type="RefSeq" id="WP_066098880.1">
    <property type="nucleotide sequence ID" value="NZ_CP016027.1"/>
</dbReference>
<dbReference type="InterPro" id="IPR010982">
    <property type="entry name" value="Lambda_DNA-bd_dom_sf"/>
</dbReference>
<dbReference type="STRING" id="1860122.A9404_03990"/>
<dbReference type="Gene3D" id="1.10.260.40">
    <property type="entry name" value="lambda repressor-like DNA-binding domains"/>
    <property type="match status" value="1"/>
</dbReference>
<dbReference type="GO" id="GO:0003677">
    <property type="term" value="F:DNA binding"/>
    <property type="evidence" value="ECO:0007669"/>
    <property type="project" value="InterPro"/>
</dbReference>
<sequence length="117" mass="12727">MNQQSGHITPAGGNIFEDLGFDTAAALQTESRRLVAQQQAIRDSLMAALLTGIDAQGLTPGETASLLGLGRTRLTELRQCRTDRFTIDELVRLLLRTGLRVHFEVSLPTEAAKHETG</sequence>
<organism evidence="2 3">
    <name type="scientific">Halothiobacillus diazotrophicus</name>
    <dbReference type="NCBI Taxonomy" id="1860122"/>
    <lineage>
        <taxon>Bacteria</taxon>
        <taxon>Pseudomonadati</taxon>
        <taxon>Pseudomonadota</taxon>
        <taxon>Gammaproteobacteria</taxon>
        <taxon>Chromatiales</taxon>
        <taxon>Halothiobacillaceae</taxon>
        <taxon>Halothiobacillus</taxon>
    </lineage>
</organism>
<name>A0A191ZFJ3_9GAMM</name>
<protein>
    <recommendedName>
        <fullName evidence="1">HigA2-like helix-turn-helix domain-containing protein</fullName>
    </recommendedName>
</protein>
<dbReference type="Proteomes" id="UP000078596">
    <property type="component" value="Chromosome"/>
</dbReference>
<dbReference type="EMBL" id="CP016027">
    <property type="protein sequence ID" value="ANJ66649.1"/>
    <property type="molecule type" value="Genomic_DNA"/>
</dbReference>
<dbReference type="Pfam" id="PF13744">
    <property type="entry name" value="HTH_37"/>
    <property type="match status" value="1"/>
</dbReference>
<dbReference type="OrthoDB" id="8526848at2"/>
<dbReference type="AlphaFoldDB" id="A0A191ZFJ3"/>
<accession>A0A191ZFJ3</accession>
<feature type="domain" description="HigA2-like helix-turn-helix" evidence="1">
    <location>
        <begin position="17"/>
        <end position="105"/>
    </location>
</feature>
<evidence type="ECO:0000313" key="3">
    <source>
        <dbReference type="Proteomes" id="UP000078596"/>
    </source>
</evidence>
<gene>
    <name evidence="2" type="ORF">A9404_03990</name>
</gene>
<evidence type="ECO:0000259" key="1">
    <source>
        <dbReference type="Pfam" id="PF13744"/>
    </source>
</evidence>